<feature type="chain" id="PRO_5008107295" evidence="1">
    <location>
        <begin position="24"/>
        <end position="668"/>
    </location>
</feature>
<keyword evidence="1" id="KW-0732">Signal</keyword>
<name>A0A179UBW5_BLAGS</name>
<keyword evidence="3" id="KW-1185">Reference proteome</keyword>
<dbReference type="Proteomes" id="UP000002038">
    <property type="component" value="Unassembled WGS sequence"/>
</dbReference>
<dbReference type="AlphaFoldDB" id="A0A179UBW5"/>
<protein>
    <submittedName>
        <fullName evidence="2">Uncharacterized protein</fullName>
    </submittedName>
</protein>
<organism evidence="2 3">
    <name type="scientific">Blastomyces gilchristii (strain SLH14081)</name>
    <name type="common">Blastomyces dermatitidis</name>
    <dbReference type="NCBI Taxonomy" id="559298"/>
    <lineage>
        <taxon>Eukaryota</taxon>
        <taxon>Fungi</taxon>
        <taxon>Dikarya</taxon>
        <taxon>Ascomycota</taxon>
        <taxon>Pezizomycotina</taxon>
        <taxon>Eurotiomycetes</taxon>
        <taxon>Eurotiomycetidae</taxon>
        <taxon>Onygenales</taxon>
        <taxon>Ajellomycetaceae</taxon>
        <taxon>Blastomyces</taxon>
    </lineage>
</organism>
<reference evidence="3" key="1">
    <citation type="journal article" date="2015" name="PLoS Genet.">
        <title>The dynamic genome and transcriptome of the human fungal pathogen Blastomyces and close relative Emmonsia.</title>
        <authorList>
            <person name="Munoz J.F."/>
            <person name="Gauthier G.M."/>
            <person name="Desjardins C.A."/>
            <person name="Gallo J.E."/>
            <person name="Holder J."/>
            <person name="Sullivan T.D."/>
            <person name="Marty A.J."/>
            <person name="Carmen J.C."/>
            <person name="Chen Z."/>
            <person name="Ding L."/>
            <person name="Gujja S."/>
            <person name="Magrini V."/>
            <person name="Misas E."/>
            <person name="Mitreva M."/>
            <person name="Priest M."/>
            <person name="Saif S."/>
            <person name="Whiston E.A."/>
            <person name="Young S."/>
            <person name="Zeng Q."/>
            <person name="Goldman W.E."/>
            <person name="Mardis E.R."/>
            <person name="Taylor J.W."/>
            <person name="McEwen J.G."/>
            <person name="Clay O.K."/>
            <person name="Klein B.S."/>
            <person name="Cuomo C.A."/>
        </authorList>
    </citation>
    <scope>NUCLEOTIDE SEQUENCE [LARGE SCALE GENOMIC DNA]</scope>
    <source>
        <strain evidence="3">SLH14081</strain>
    </source>
</reference>
<dbReference type="GeneID" id="8507593"/>
<dbReference type="EMBL" id="GG657449">
    <property type="protein sequence ID" value="OAT04788.1"/>
    <property type="molecule type" value="Genomic_DNA"/>
</dbReference>
<sequence>MKALFSQALSLAALAMTWSPTQAEQLAARDITMFEERFLNSLEYQLPNNTIKLIGFKKVKVPEHERGDLNQHYLSNPQEWGKLKNYFYDPSSGTFRIYFPVEGAIVSHDGKQHEANHLGELKLPKIHGDYSVLGRKQTSHVTGVEGNIIKDGIIYLENPPKPHAQHGNAYVYDFGVKVVLDHDHSGRLQKRKGKKACMNNHGGPNCSYKYNIHGKCKRRRDTCMDYNGWFSNCKKNGPTWRNFPGSDCDKALGRGHCWNEVINQDLLIETAVVQTMFTNSFNRLPVHLANFAGSKGFLPTLLALFLSVRVTTLPSSGAFENLPLTDHLMLKEARKKVVTCNYSATGQQVIMDRQSPTLSKETTYHQRSIGHLGQAGGIDTDNFPLNNTLGSQRYLPHSNFPRLADLKHLPRGIVLETIMSTNLLKFYFNIEFVQPDYEVQREMRDPQSYWYPPTDPNGVSVVATTGWRKWDAGSITQAHVPGGINVQECSLFYDSERDIFLGVPFNCKKTSVEKEIRTTDEAHGWRRLMFKHLEPIDSGDHLSVLAFDAAFNVFAAPGSPRWMPELMPYTYDYNNLDIYVPGQTALAGNLALLLGLAAFSGPFPERSLDVEQSLNAIRAFRPPHWVPHGMKSRRPHSRGVIVSIRGVGGNEAVLDKWARGDLGPLINP</sequence>
<dbReference type="KEGG" id="bgh:BDBG_16348"/>
<proteinExistence type="predicted"/>
<feature type="signal peptide" evidence="1">
    <location>
        <begin position="1"/>
        <end position="23"/>
    </location>
</feature>
<evidence type="ECO:0000256" key="1">
    <source>
        <dbReference type="SAM" id="SignalP"/>
    </source>
</evidence>
<dbReference type="VEuPathDB" id="FungiDB:BDBG_16348"/>
<dbReference type="RefSeq" id="XP_031576375.1">
    <property type="nucleotide sequence ID" value="XM_031724315.1"/>
</dbReference>
<gene>
    <name evidence="2" type="ORF">BDBG_16348</name>
</gene>
<evidence type="ECO:0000313" key="2">
    <source>
        <dbReference type="EMBL" id="OAT04788.1"/>
    </source>
</evidence>
<dbReference type="OrthoDB" id="3467153at2759"/>
<accession>A0A179UBW5</accession>
<evidence type="ECO:0000313" key="3">
    <source>
        <dbReference type="Proteomes" id="UP000002038"/>
    </source>
</evidence>